<dbReference type="AlphaFoldDB" id="A0A8B8FBQ7"/>
<accession>A0A8B8FBQ7</accession>
<proteinExistence type="predicted"/>
<organism evidence="2 3">
    <name type="scientific">Sipha flava</name>
    <name type="common">yellow sugarcane aphid</name>
    <dbReference type="NCBI Taxonomy" id="143950"/>
    <lineage>
        <taxon>Eukaryota</taxon>
        <taxon>Metazoa</taxon>
        <taxon>Ecdysozoa</taxon>
        <taxon>Arthropoda</taxon>
        <taxon>Hexapoda</taxon>
        <taxon>Insecta</taxon>
        <taxon>Pterygota</taxon>
        <taxon>Neoptera</taxon>
        <taxon>Paraneoptera</taxon>
        <taxon>Hemiptera</taxon>
        <taxon>Sternorrhyncha</taxon>
        <taxon>Aphidomorpha</taxon>
        <taxon>Aphidoidea</taxon>
        <taxon>Aphididae</taxon>
        <taxon>Sipha</taxon>
    </lineage>
</organism>
<evidence type="ECO:0000256" key="1">
    <source>
        <dbReference type="SAM" id="Phobius"/>
    </source>
</evidence>
<gene>
    <name evidence="3" type="primary">LOC112681682</name>
</gene>
<feature type="transmembrane region" description="Helical" evidence="1">
    <location>
        <begin position="101"/>
        <end position="127"/>
    </location>
</feature>
<protein>
    <submittedName>
        <fullName evidence="3">Uncharacterized protein LOC112681682</fullName>
    </submittedName>
</protein>
<sequence>MYLCQLYGMGSCRDEFPTAHRVLTFINASASVYIYYTLVEYVSKSMPSMFELSTIMSVARLNVRGLVPPLMIVLFSAYRGRVLDFVAALDDHVPSAPSVPLWPFAARFVGWLAATLAAELIQLFVYFDRAGYEHFFPLSIVRFVLTNLWIVTPVLLHVLLVSLASRGLRDINGRITSFDSWRADRSRWTRLQRSVTRLTDTTFGAIIVLFVIFTITDLTFFAFICHLSWINGYFAELVSYLFLMFVRASLTFQLFRTCHRCKTEMKRTQTILSGTKITSHSDYKEFKHTSLYMLHTDFSFMPCRVFEITYKNLATIMERVTCDKIISCINNSISITEKLIELPSPVQSRGLPVMAPIYRIPKDRKRFTYLSYYPKMEDKPTNNYPLGVEKTTRRFSSNIIQTNSSSLPCKI</sequence>
<reference evidence="3" key="1">
    <citation type="submission" date="2025-08" db="UniProtKB">
        <authorList>
            <consortium name="RefSeq"/>
        </authorList>
    </citation>
    <scope>IDENTIFICATION</scope>
    <source>
        <tissue evidence="3">Whole body</tissue>
    </source>
</reference>
<dbReference type="Proteomes" id="UP000694846">
    <property type="component" value="Unplaced"/>
</dbReference>
<evidence type="ECO:0000313" key="2">
    <source>
        <dbReference type="Proteomes" id="UP000694846"/>
    </source>
</evidence>
<dbReference type="RefSeq" id="XP_025407750.1">
    <property type="nucleotide sequence ID" value="XM_025551965.1"/>
</dbReference>
<feature type="transmembrane region" description="Helical" evidence="1">
    <location>
        <begin position="22"/>
        <end position="42"/>
    </location>
</feature>
<keyword evidence="1" id="KW-1133">Transmembrane helix</keyword>
<feature type="transmembrane region" description="Helical" evidence="1">
    <location>
        <begin position="203"/>
        <end position="225"/>
    </location>
</feature>
<keyword evidence="2" id="KW-1185">Reference proteome</keyword>
<dbReference type="OrthoDB" id="6596319at2759"/>
<keyword evidence="1" id="KW-0472">Membrane</keyword>
<feature type="transmembrane region" description="Helical" evidence="1">
    <location>
        <begin position="139"/>
        <end position="160"/>
    </location>
</feature>
<evidence type="ECO:0000313" key="3">
    <source>
        <dbReference type="RefSeq" id="XP_025407750.1"/>
    </source>
</evidence>
<keyword evidence="1" id="KW-0812">Transmembrane</keyword>
<dbReference type="GeneID" id="112681682"/>
<feature type="transmembrane region" description="Helical" evidence="1">
    <location>
        <begin position="63"/>
        <end position="81"/>
    </location>
</feature>
<name>A0A8B8FBQ7_9HEMI</name>
<feature type="transmembrane region" description="Helical" evidence="1">
    <location>
        <begin position="237"/>
        <end position="255"/>
    </location>
</feature>